<keyword evidence="4" id="KW-1185">Reference proteome</keyword>
<comment type="caution">
    <text evidence="3">The sequence shown here is derived from an EMBL/GenBank/DDBJ whole genome shotgun (WGS) entry which is preliminary data.</text>
</comment>
<organism evidence="3 4">
    <name type="scientific">Tolypocladium ophioglossoides (strain CBS 100239)</name>
    <name type="common">Snaketongue truffleclub</name>
    <name type="synonym">Elaphocordyceps ophioglossoides</name>
    <dbReference type="NCBI Taxonomy" id="1163406"/>
    <lineage>
        <taxon>Eukaryota</taxon>
        <taxon>Fungi</taxon>
        <taxon>Dikarya</taxon>
        <taxon>Ascomycota</taxon>
        <taxon>Pezizomycotina</taxon>
        <taxon>Sordariomycetes</taxon>
        <taxon>Hypocreomycetidae</taxon>
        <taxon>Hypocreales</taxon>
        <taxon>Ophiocordycipitaceae</taxon>
        <taxon>Tolypocladium</taxon>
    </lineage>
</organism>
<evidence type="ECO:0000313" key="3">
    <source>
        <dbReference type="EMBL" id="KND94311.1"/>
    </source>
</evidence>
<dbReference type="PANTHER" id="PTHR46825">
    <property type="entry name" value="D-ALANYL-D-ALANINE-CARBOXYPEPTIDASE/ENDOPEPTIDASE AMPH"/>
    <property type="match status" value="1"/>
</dbReference>
<sequence>MSIAVVDGHNVFAKGFGFASFPDTPATPETLYYVGSTSKAHTAATLAQLIDTKAYPELSRGWTTPISSIIRDDFVLQDEWATNHITLDDAVSHLTGMSHHDNSWHREINGTQVTLKDVVRNLRNLPLSLEPRVEWHYCNLMYVTLSHVIESLTGKWLGDVMKDLIWDPLGMKTTYMNLDDAKNAPVPLARSYLWKEEEKKYKEMPFMPITEVSGAGAIISNVLDYAKWLKCLIHEAEPFSKAVHNDIRTPRSIANSDLGLDTDIALYGLAWMRTLLYGAVTYTHEGSTITYGASVYWLPDLKYGVVAFANGAESSNEAEAVILRKVIGDKLQIPPSEREDIGKRLKEIREQAARDLKNADEILFPNRPKHALPHSVATSQLTGVYHDQGYGTIRLYEEPNPDKANETILVADRTELTWQQQFRLHHVSGDYWTVYIKYLAGLDPVMEFQTGEFKIGVDGKVSSLEVDFNDRGDVHQGAILFNKID</sequence>
<reference evidence="3 4" key="1">
    <citation type="journal article" date="2015" name="BMC Genomics">
        <title>The genome of the truffle-parasite Tolypocladium ophioglossoides and the evolution of antifungal peptaibiotics.</title>
        <authorList>
            <person name="Quandt C.A."/>
            <person name="Bushley K.E."/>
            <person name="Spatafora J.W."/>
        </authorList>
    </citation>
    <scope>NUCLEOTIDE SEQUENCE [LARGE SCALE GENOMIC DNA]</scope>
    <source>
        <strain evidence="3 4">CBS 100239</strain>
    </source>
</reference>
<comment type="similarity">
    <text evidence="1">Belongs to the peptidase S12 family.</text>
</comment>
<protein>
    <recommendedName>
        <fullName evidence="2">Beta-lactamase-related domain-containing protein</fullName>
    </recommendedName>
</protein>
<dbReference type="EMBL" id="LFRF01000002">
    <property type="protein sequence ID" value="KND94311.1"/>
    <property type="molecule type" value="Genomic_DNA"/>
</dbReference>
<dbReference type="OrthoDB" id="5946976at2759"/>
<proteinExistence type="inferred from homology"/>
<dbReference type="InterPro" id="IPR050491">
    <property type="entry name" value="AmpC-like"/>
</dbReference>
<dbReference type="Gene3D" id="3.40.710.10">
    <property type="entry name" value="DD-peptidase/beta-lactamase superfamily"/>
    <property type="match status" value="1"/>
</dbReference>
<evidence type="ECO:0000313" key="4">
    <source>
        <dbReference type="Proteomes" id="UP000036947"/>
    </source>
</evidence>
<dbReference type="InterPro" id="IPR001466">
    <property type="entry name" value="Beta-lactam-related"/>
</dbReference>
<dbReference type="STRING" id="1163406.A0A0L0NJM6"/>
<dbReference type="Proteomes" id="UP000036947">
    <property type="component" value="Unassembled WGS sequence"/>
</dbReference>
<dbReference type="InterPro" id="IPR012338">
    <property type="entry name" value="Beta-lactam/transpept-like"/>
</dbReference>
<evidence type="ECO:0000256" key="1">
    <source>
        <dbReference type="ARBA" id="ARBA00038215"/>
    </source>
</evidence>
<feature type="domain" description="Beta-lactamase-related" evidence="2">
    <location>
        <begin position="4"/>
        <end position="317"/>
    </location>
</feature>
<dbReference type="Pfam" id="PF00144">
    <property type="entry name" value="Beta-lactamase"/>
    <property type="match status" value="1"/>
</dbReference>
<dbReference type="AlphaFoldDB" id="A0A0L0NJM6"/>
<evidence type="ECO:0000259" key="2">
    <source>
        <dbReference type="Pfam" id="PF00144"/>
    </source>
</evidence>
<dbReference type="PANTHER" id="PTHR46825:SF9">
    <property type="entry name" value="BETA-LACTAMASE-RELATED DOMAIN-CONTAINING PROTEIN"/>
    <property type="match status" value="1"/>
</dbReference>
<gene>
    <name evidence="3" type="ORF">TOPH_00768</name>
</gene>
<accession>A0A0L0NJM6</accession>
<name>A0A0L0NJM6_TOLOC</name>
<dbReference type="SUPFAM" id="SSF56601">
    <property type="entry name" value="beta-lactamase/transpeptidase-like"/>
    <property type="match status" value="1"/>
</dbReference>